<feature type="region of interest" description="Disordered" evidence="2">
    <location>
        <begin position="500"/>
        <end position="529"/>
    </location>
</feature>
<evidence type="ECO:0008006" key="5">
    <source>
        <dbReference type="Google" id="ProtNLM"/>
    </source>
</evidence>
<dbReference type="GO" id="GO:0016192">
    <property type="term" value="P:vesicle-mediated transport"/>
    <property type="evidence" value="ECO:0007669"/>
    <property type="project" value="InterPro"/>
</dbReference>
<dbReference type="SUPFAM" id="SSF56815">
    <property type="entry name" value="Sec1/munc18-like (SM) proteins"/>
    <property type="match status" value="1"/>
</dbReference>
<sequence>MSTKPTSVPLKQDFSHLKTGRINLTILRDSILQQIKRCTNQFYTEKSNLPKQFTKEKCVVIDDDLKNLLGHIQALNELGASDIRIFKERQHDTSDYKITLFIVRPKPIYMEIIANMIKDEMNKLKQLKTKEIVSKQYGIIFVPRQSRVCEEKLKERGVLGDIIIDELNLDFLPMDTDLLSMESYDCFRDLYLNKDTTPIFNLAHGLITLQQLYGIIPNVFVKGDKAKQCYDSMMRMQREVPDNEKKVPTQIENLILIDRSIDFITPMMIPGTYEALLDEVFGRKLAELREFVTRMSNQNAKTQTLSTHLELAYCIKQELTATYDMYLANQLAMLFSPILQDALRQIDERIAWKDNIFCILRYLAVITHALGTQLKRKDYDLIKRDIIQTFGLQYLVLIHALEQVGILLVPDTIKTASSLKTTETYFDRLKREFNLLQDDQTVSVTDPQDIHYIYYQYAPLCVRLIEKIVFQATNNIQDTMNILPGVSLIDTQQVPMELKRHRQGSTASISSLNKTTKPQGQLQQQQQQQQQSSESKVTLVVFIGGITYGEIAALRFLADQNHDFVIATTHFINGTNLMKSLVDVSALPFNSNDLKHLFYFLFNFAKFILDINRMAHQINPHQQKLAEKLTILNDRGIGMLTRIFNIKK</sequence>
<dbReference type="InterPro" id="IPR019137">
    <property type="entry name" value="Nck-associated_protein-1"/>
</dbReference>
<evidence type="ECO:0000256" key="2">
    <source>
        <dbReference type="SAM" id="MobiDB-lite"/>
    </source>
</evidence>
<feature type="compositionally biased region" description="Polar residues" evidence="2">
    <location>
        <begin position="504"/>
        <end position="518"/>
    </location>
</feature>
<gene>
    <name evidence="3" type="ORF">SMN809_LOCUS30985</name>
</gene>
<dbReference type="InterPro" id="IPR043155">
    <property type="entry name" value="VPS33_dom3b"/>
</dbReference>
<dbReference type="EMBL" id="CAJOBI010060512">
    <property type="protein sequence ID" value="CAF4413130.1"/>
    <property type="molecule type" value="Genomic_DNA"/>
</dbReference>
<feature type="compositionally biased region" description="Low complexity" evidence="2">
    <location>
        <begin position="519"/>
        <end position="529"/>
    </location>
</feature>
<dbReference type="InterPro" id="IPR001619">
    <property type="entry name" value="Sec1-like"/>
</dbReference>
<feature type="non-terminal residue" evidence="3">
    <location>
        <position position="1"/>
    </location>
</feature>
<name>A0A8S2VSI0_9BILA</name>
<dbReference type="PANTHER" id="PTHR11679">
    <property type="entry name" value="VESICLE PROTEIN SORTING-ASSOCIATED"/>
    <property type="match status" value="1"/>
</dbReference>
<evidence type="ECO:0000313" key="4">
    <source>
        <dbReference type="Proteomes" id="UP000676336"/>
    </source>
</evidence>
<accession>A0A8S2VSI0</accession>
<dbReference type="AlphaFoldDB" id="A0A8S2VSI0"/>
<dbReference type="Gene3D" id="1.25.40.850">
    <property type="match status" value="1"/>
</dbReference>
<dbReference type="Pfam" id="PF09735">
    <property type="entry name" value="Nckap1"/>
    <property type="match status" value="1"/>
</dbReference>
<reference evidence="3" key="1">
    <citation type="submission" date="2021-02" db="EMBL/GenBank/DDBJ databases">
        <authorList>
            <person name="Nowell W R."/>
        </authorList>
    </citation>
    <scope>NUCLEOTIDE SEQUENCE</scope>
</reference>
<evidence type="ECO:0000256" key="1">
    <source>
        <dbReference type="ARBA" id="ARBA00009884"/>
    </source>
</evidence>
<dbReference type="InterPro" id="IPR027482">
    <property type="entry name" value="Sec1-like_dom2"/>
</dbReference>
<comment type="caution">
    <text evidence="3">The sequence shown here is derived from an EMBL/GenBank/DDBJ whole genome shotgun (WGS) entry which is preliminary data.</text>
</comment>
<protein>
    <recommendedName>
        <fullName evidence="5">Vacuolar protein sorting-associated protein 33A</fullName>
    </recommendedName>
</protein>
<dbReference type="Gene3D" id="3.40.50.2060">
    <property type="match status" value="1"/>
</dbReference>
<proteinExistence type="inferred from homology"/>
<dbReference type="Pfam" id="PF00995">
    <property type="entry name" value="Sec1"/>
    <property type="match status" value="2"/>
</dbReference>
<evidence type="ECO:0000313" key="3">
    <source>
        <dbReference type="EMBL" id="CAF4413130.1"/>
    </source>
</evidence>
<comment type="similarity">
    <text evidence="1">Belongs to the STXBP/unc-18/SEC1 family.</text>
</comment>
<dbReference type="InterPro" id="IPR036045">
    <property type="entry name" value="Sec1-like_sf"/>
</dbReference>
<dbReference type="Gene3D" id="3.40.50.1910">
    <property type="match status" value="2"/>
</dbReference>
<dbReference type="Proteomes" id="UP000676336">
    <property type="component" value="Unassembled WGS sequence"/>
</dbReference>
<organism evidence="3 4">
    <name type="scientific">Rotaria magnacalcarata</name>
    <dbReference type="NCBI Taxonomy" id="392030"/>
    <lineage>
        <taxon>Eukaryota</taxon>
        <taxon>Metazoa</taxon>
        <taxon>Spiralia</taxon>
        <taxon>Gnathifera</taxon>
        <taxon>Rotifera</taxon>
        <taxon>Eurotatoria</taxon>
        <taxon>Bdelloidea</taxon>
        <taxon>Philodinida</taxon>
        <taxon>Philodinidae</taxon>
        <taxon>Rotaria</taxon>
    </lineage>
</organism>
<dbReference type="InterPro" id="IPR043154">
    <property type="entry name" value="Sec-1-like_dom1"/>
</dbReference>